<keyword evidence="2" id="KW-1185">Reference proteome</keyword>
<dbReference type="RefSeq" id="WP_133461744.1">
    <property type="nucleotide sequence ID" value="NZ_SNVX01000011.1"/>
</dbReference>
<dbReference type="AlphaFoldDB" id="A0A4R6EF81"/>
<organism evidence="1 2">
    <name type="scientific">Scandinavium goeteborgense</name>
    <dbReference type="NCBI Taxonomy" id="1851514"/>
    <lineage>
        <taxon>Bacteria</taxon>
        <taxon>Pseudomonadati</taxon>
        <taxon>Pseudomonadota</taxon>
        <taxon>Gammaproteobacteria</taxon>
        <taxon>Enterobacterales</taxon>
        <taxon>Enterobacteriaceae</taxon>
        <taxon>Scandinavium</taxon>
    </lineage>
</organism>
<reference evidence="1 2" key="1">
    <citation type="submission" date="2019-03" db="EMBL/GenBank/DDBJ databases">
        <title>Genomic analyses of the natural microbiome of Caenorhabditis elegans.</title>
        <authorList>
            <person name="Samuel B."/>
        </authorList>
    </citation>
    <scope>NUCLEOTIDE SEQUENCE [LARGE SCALE GENOMIC DNA]</scope>
    <source>
        <strain evidence="1 2">BIGb0156</strain>
    </source>
</reference>
<dbReference type="Proteomes" id="UP000295530">
    <property type="component" value="Unassembled WGS sequence"/>
</dbReference>
<sequence length="64" mass="6719">MYGLVLIISFATGATQSNVIGVYSSQEQCEAVSQSHPSNTHCAYIDPDKGLVAAKSNNNDASQS</sequence>
<dbReference type="EMBL" id="SNVX01000011">
    <property type="protein sequence ID" value="TDN56434.1"/>
    <property type="molecule type" value="Genomic_DNA"/>
</dbReference>
<gene>
    <name evidence="1" type="ORF">EC847_11166</name>
</gene>
<evidence type="ECO:0000313" key="1">
    <source>
        <dbReference type="EMBL" id="TDN56434.1"/>
    </source>
</evidence>
<protein>
    <submittedName>
        <fullName evidence="1">Uncharacterized protein DUF1482</fullName>
    </submittedName>
</protein>
<evidence type="ECO:0000313" key="2">
    <source>
        <dbReference type="Proteomes" id="UP000295530"/>
    </source>
</evidence>
<name>A0A4R6EF81_SCAGO</name>
<accession>A0A4R6EF81</accession>
<comment type="caution">
    <text evidence="1">The sequence shown here is derived from an EMBL/GenBank/DDBJ whole genome shotgun (WGS) entry which is preliminary data.</text>
</comment>
<proteinExistence type="predicted"/>